<organism evidence="1 2">
    <name type="scientific">Pleurodeles waltl</name>
    <name type="common">Iberian ribbed newt</name>
    <dbReference type="NCBI Taxonomy" id="8319"/>
    <lineage>
        <taxon>Eukaryota</taxon>
        <taxon>Metazoa</taxon>
        <taxon>Chordata</taxon>
        <taxon>Craniata</taxon>
        <taxon>Vertebrata</taxon>
        <taxon>Euteleostomi</taxon>
        <taxon>Amphibia</taxon>
        <taxon>Batrachia</taxon>
        <taxon>Caudata</taxon>
        <taxon>Salamandroidea</taxon>
        <taxon>Salamandridae</taxon>
        <taxon>Pleurodelinae</taxon>
        <taxon>Pleurodeles</taxon>
    </lineage>
</organism>
<sequence length="153" mass="16696">MWGPRPGSVTTTSESVSALLPLIGTLTRSLGILGCSRRDAAVGLGRGSRVGPCSDLPLIRIWTRSSLMWVATLLVTCGHMLWGSALLVQAVAGLCCKPPWYPTWDKRILGHSASLVRASTIFIMRAAFQHFIQNQTKGYTEFLILCEGRPAWP</sequence>
<gene>
    <name evidence="1" type="ORF">NDU88_000152</name>
</gene>
<comment type="caution">
    <text evidence="1">The sequence shown here is derived from an EMBL/GenBank/DDBJ whole genome shotgun (WGS) entry which is preliminary data.</text>
</comment>
<accession>A0AAV7UP63</accession>
<name>A0AAV7UP63_PLEWA</name>
<dbReference type="AlphaFoldDB" id="A0AAV7UP63"/>
<dbReference type="Proteomes" id="UP001066276">
    <property type="component" value="Chromosome 2_2"/>
</dbReference>
<evidence type="ECO:0000313" key="2">
    <source>
        <dbReference type="Proteomes" id="UP001066276"/>
    </source>
</evidence>
<proteinExistence type="predicted"/>
<protein>
    <submittedName>
        <fullName evidence="1">Uncharacterized protein</fullName>
    </submittedName>
</protein>
<keyword evidence="2" id="KW-1185">Reference proteome</keyword>
<dbReference type="EMBL" id="JANPWB010000004">
    <property type="protein sequence ID" value="KAJ1190833.1"/>
    <property type="molecule type" value="Genomic_DNA"/>
</dbReference>
<reference evidence="1" key="1">
    <citation type="journal article" date="2022" name="bioRxiv">
        <title>Sequencing and chromosome-scale assembly of the giantPleurodeles waltlgenome.</title>
        <authorList>
            <person name="Brown T."/>
            <person name="Elewa A."/>
            <person name="Iarovenko S."/>
            <person name="Subramanian E."/>
            <person name="Araus A.J."/>
            <person name="Petzold A."/>
            <person name="Susuki M."/>
            <person name="Suzuki K.-i.T."/>
            <person name="Hayashi T."/>
            <person name="Toyoda A."/>
            <person name="Oliveira C."/>
            <person name="Osipova E."/>
            <person name="Leigh N.D."/>
            <person name="Simon A."/>
            <person name="Yun M.H."/>
        </authorList>
    </citation>
    <scope>NUCLEOTIDE SEQUENCE</scope>
    <source>
        <strain evidence="1">20211129_DDA</strain>
        <tissue evidence="1">Liver</tissue>
    </source>
</reference>
<evidence type="ECO:0000313" key="1">
    <source>
        <dbReference type="EMBL" id="KAJ1190833.1"/>
    </source>
</evidence>